<feature type="domain" description="Ketoreductase" evidence="3">
    <location>
        <begin position="14"/>
        <end position="185"/>
    </location>
</feature>
<keyword evidence="2" id="KW-0560">Oxidoreductase</keyword>
<dbReference type="SUPFAM" id="SSF51735">
    <property type="entry name" value="NAD(P)-binding Rossmann-fold domains"/>
    <property type="match status" value="1"/>
</dbReference>
<dbReference type="EMBL" id="JAAGMD010000725">
    <property type="protein sequence ID" value="NEA89419.1"/>
    <property type="molecule type" value="Genomic_DNA"/>
</dbReference>
<gene>
    <name evidence="4" type="ORF">G3I53_26080</name>
</gene>
<dbReference type="Gene3D" id="3.40.50.720">
    <property type="entry name" value="NAD(P)-binding Rossmann-like Domain"/>
    <property type="match status" value="1"/>
</dbReference>
<protein>
    <submittedName>
        <fullName evidence="4">3-oxoacyl-ACP reductase FabG</fullName>
    </submittedName>
</protein>
<dbReference type="InterPro" id="IPR002347">
    <property type="entry name" value="SDR_fam"/>
</dbReference>
<evidence type="ECO:0000256" key="2">
    <source>
        <dbReference type="ARBA" id="ARBA00023002"/>
    </source>
</evidence>
<evidence type="ECO:0000313" key="4">
    <source>
        <dbReference type="EMBL" id="NEA89419.1"/>
    </source>
</evidence>
<sequence>MTTAPPQRGRFGNEIALITGGATGIGAATARRLAREGARVVINHLKDSGNAEAVVADIRAAGGDAVAVSADVRDHASLMDLRDRVHRTFGPVTVVVNNAGVISRSPCVAMSLEEWDRVVDTNLRGTFLCCKIFAPDMIERGHGRIVNIASDLALTGERLLTHYCAAKSGVLGLTRALAHELIEHGINVNAVAPGMTETPMLKANPTTYNEPTKAAIPARRWGRPEEIAATIAFLVSSDASYYVGWVLSPNGGVVM</sequence>
<comment type="similarity">
    <text evidence="1">Belongs to the short-chain dehydrogenases/reductases (SDR) family.</text>
</comment>
<dbReference type="InterPro" id="IPR020904">
    <property type="entry name" value="Sc_DH/Rdtase_CS"/>
</dbReference>
<evidence type="ECO:0000259" key="3">
    <source>
        <dbReference type="SMART" id="SM00822"/>
    </source>
</evidence>
<proteinExistence type="inferred from homology"/>
<dbReference type="Pfam" id="PF13561">
    <property type="entry name" value="adh_short_C2"/>
    <property type="match status" value="1"/>
</dbReference>
<dbReference type="FunFam" id="3.40.50.720:FF:000173">
    <property type="entry name" value="3-oxoacyl-[acyl-carrier protein] reductase"/>
    <property type="match status" value="1"/>
</dbReference>
<dbReference type="InterPro" id="IPR057326">
    <property type="entry name" value="KR_dom"/>
</dbReference>
<dbReference type="InterPro" id="IPR036291">
    <property type="entry name" value="NAD(P)-bd_dom_sf"/>
</dbReference>
<dbReference type="AlphaFoldDB" id="A0A6G3R0Z9"/>
<reference evidence="4" key="1">
    <citation type="submission" date="2020-01" db="EMBL/GenBank/DDBJ databases">
        <title>Insect and environment-associated Actinomycetes.</title>
        <authorList>
            <person name="Currrie C."/>
            <person name="Chevrette M."/>
            <person name="Carlson C."/>
            <person name="Stubbendieck R."/>
            <person name="Wendt-Pienkowski E."/>
        </authorList>
    </citation>
    <scope>NUCLEOTIDE SEQUENCE</scope>
    <source>
        <strain evidence="4">SID14436</strain>
    </source>
</reference>
<accession>A0A6G3R0Z9</accession>
<dbReference type="PRINTS" id="PR00081">
    <property type="entry name" value="GDHRDH"/>
</dbReference>
<organism evidence="4">
    <name type="scientific">Streptomyces sp. SID14436</name>
    <dbReference type="NCBI Taxonomy" id="2706070"/>
    <lineage>
        <taxon>Bacteria</taxon>
        <taxon>Bacillati</taxon>
        <taxon>Actinomycetota</taxon>
        <taxon>Actinomycetes</taxon>
        <taxon>Kitasatosporales</taxon>
        <taxon>Streptomycetaceae</taxon>
        <taxon>Streptomyces</taxon>
    </lineage>
</organism>
<comment type="caution">
    <text evidence="4">The sequence shown here is derived from an EMBL/GenBank/DDBJ whole genome shotgun (WGS) entry which is preliminary data.</text>
</comment>
<name>A0A6G3R0Z9_9ACTN</name>
<evidence type="ECO:0000256" key="1">
    <source>
        <dbReference type="ARBA" id="ARBA00006484"/>
    </source>
</evidence>
<dbReference type="PANTHER" id="PTHR42879:SF2">
    <property type="entry name" value="3-OXOACYL-[ACYL-CARRIER-PROTEIN] REDUCTASE FABG"/>
    <property type="match status" value="1"/>
</dbReference>
<dbReference type="PRINTS" id="PR00080">
    <property type="entry name" value="SDRFAMILY"/>
</dbReference>
<dbReference type="PANTHER" id="PTHR42879">
    <property type="entry name" value="3-OXOACYL-(ACYL-CARRIER-PROTEIN) REDUCTASE"/>
    <property type="match status" value="1"/>
</dbReference>
<dbReference type="InterPro" id="IPR050259">
    <property type="entry name" value="SDR"/>
</dbReference>
<dbReference type="RefSeq" id="WP_164336739.1">
    <property type="nucleotide sequence ID" value="NZ_JAAGMD010000725.1"/>
</dbReference>
<dbReference type="GO" id="GO:0032787">
    <property type="term" value="P:monocarboxylic acid metabolic process"/>
    <property type="evidence" value="ECO:0007669"/>
    <property type="project" value="UniProtKB-ARBA"/>
</dbReference>
<dbReference type="GO" id="GO:0016491">
    <property type="term" value="F:oxidoreductase activity"/>
    <property type="evidence" value="ECO:0007669"/>
    <property type="project" value="UniProtKB-KW"/>
</dbReference>
<dbReference type="SMART" id="SM00822">
    <property type="entry name" value="PKS_KR"/>
    <property type="match status" value="1"/>
</dbReference>
<dbReference type="PROSITE" id="PS00061">
    <property type="entry name" value="ADH_SHORT"/>
    <property type="match status" value="1"/>
</dbReference>